<evidence type="ECO:0000256" key="7">
    <source>
        <dbReference type="ARBA" id="ARBA00022989"/>
    </source>
</evidence>
<dbReference type="InterPro" id="IPR046756">
    <property type="entry name" value="VAS1/VOA1_TM"/>
</dbReference>
<evidence type="ECO:0000256" key="5">
    <source>
        <dbReference type="ARBA" id="ARBA00022729"/>
    </source>
</evidence>
<evidence type="ECO:0000256" key="4">
    <source>
        <dbReference type="ARBA" id="ARBA00022692"/>
    </source>
</evidence>
<evidence type="ECO:0000313" key="14">
    <source>
        <dbReference type="Proteomes" id="UP001562357"/>
    </source>
</evidence>
<dbReference type="EMBL" id="BAAFGZ010000410">
    <property type="protein sequence ID" value="GAB0138406.1"/>
    <property type="molecule type" value="Genomic_DNA"/>
</dbReference>
<feature type="domain" description="V-type proton ATPase subunit S1/VOA1 transmembrane" evidence="12">
    <location>
        <begin position="220"/>
        <end position="259"/>
    </location>
</feature>
<protein>
    <recommendedName>
        <fullName evidence="3">Protein BIG1</fullName>
    </recommendedName>
</protein>
<dbReference type="PANTHER" id="PTHR28285:SF1">
    <property type="entry name" value="PROTEIN BIG1"/>
    <property type="match status" value="1"/>
</dbReference>
<evidence type="ECO:0000256" key="11">
    <source>
        <dbReference type="SAM" id="SignalP"/>
    </source>
</evidence>
<evidence type="ECO:0000256" key="8">
    <source>
        <dbReference type="ARBA" id="ARBA00023136"/>
    </source>
</evidence>
<keyword evidence="4 10" id="KW-0812">Transmembrane</keyword>
<evidence type="ECO:0000256" key="3">
    <source>
        <dbReference type="ARBA" id="ARBA00022089"/>
    </source>
</evidence>
<evidence type="ECO:0000256" key="2">
    <source>
        <dbReference type="ARBA" id="ARBA00008203"/>
    </source>
</evidence>
<gene>
    <name evidence="13" type="primary">g6641</name>
    <name evidence="13" type="ORF">EsDP_00006641</name>
</gene>
<keyword evidence="14" id="KW-1185">Reference proteome</keyword>
<keyword evidence="6" id="KW-0256">Endoplasmic reticulum</keyword>
<evidence type="ECO:0000256" key="9">
    <source>
        <dbReference type="ARBA" id="ARBA00023316"/>
    </source>
</evidence>
<feature type="signal peptide" evidence="11">
    <location>
        <begin position="1"/>
        <end position="18"/>
    </location>
</feature>
<evidence type="ECO:0000313" key="13">
    <source>
        <dbReference type="EMBL" id="GAB0138406.1"/>
    </source>
</evidence>
<proteinExistence type="inferred from homology"/>
<evidence type="ECO:0000259" key="12">
    <source>
        <dbReference type="Pfam" id="PF20520"/>
    </source>
</evidence>
<sequence length="270" mass="29490">MRFYTIVGALALCRTAVAFSDSSPWVLLSTSNIEQTPSANKIQTSSEAIKLTKDFLARCPTDHYLIVTLPGTNAADFWTRDGCAMPHLCKAEKDARVKGKYTVAEVVGDVTSAGFEQHIKSSCNKKGKVAKINAQPLESLSGDRRQALDTSDASIALDLEMASANSYTILFYATPREPLYDSELIEPLHIDLRRGLDGAASMQKANRTERDTRPLFEKYQFFTPGIFMGIIVALVLLSILGAGIRGLASLEVSYGAFDKEMGPAAQKKQQ</sequence>
<organism evidence="13 14">
    <name type="scientific">Epichloe bromicola</name>
    <dbReference type="NCBI Taxonomy" id="79588"/>
    <lineage>
        <taxon>Eukaryota</taxon>
        <taxon>Fungi</taxon>
        <taxon>Dikarya</taxon>
        <taxon>Ascomycota</taxon>
        <taxon>Pezizomycotina</taxon>
        <taxon>Sordariomycetes</taxon>
        <taxon>Hypocreomycetidae</taxon>
        <taxon>Hypocreales</taxon>
        <taxon>Clavicipitaceae</taxon>
        <taxon>Epichloe</taxon>
    </lineage>
</organism>
<evidence type="ECO:0000256" key="6">
    <source>
        <dbReference type="ARBA" id="ARBA00022824"/>
    </source>
</evidence>
<dbReference type="InterPro" id="IPR037654">
    <property type="entry name" value="Big1"/>
</dbReference>
<name>A0ABQ0CY91_9HYPO</name>
<dbReference type="Pfam" id="PF20520">
    <property type="entry name" value="Ac45-VOA1_TM"/>
    <property type="match status" value="1"/>
</dbReference>
<evidence type="ECO:0000256" key="1">
    <source>
        <dbReference type="ARBA" id="ARBA00004115"/>
    </source>
</evidence>
<reference evidence="14" key="1">
    <citation type="submission" date="2024-06" db="EMBL/GenBank/DDBJ databases">
        <title>Draft Genome Sequences of Epichloe bromicola Strains Isolated from Elymus ciliaris.</title>
        <authorList>
            <consortium name="Epichloe bromicola genome sequencing consortium"/>
            <person name="Miura A."/>
            <person name="Imano S."/>
            <person name="Ashida A."/>
            <person name="Sato I."/>
            <person name="Chiba S."/>
            <person name="Tanaka A."/>
            <person name="Camagna M."/>
            <person name="Takemoto D."/>
        </authorList>
    </citation>
    <scope>NUCLEOTIDE SEQUENCE [LARGE SCALE GENOMIC DNA]</scope>
    <source>
        <strain evidence="14">DP</strain>
    </source>
</reference>
<dbReference type="Proteomes" id="UP001562357">
    <property type="component" value="Unassembled WGS sequence"/>
</dbReference>
<evidence type="ECO:0000256" key="10">
    <source>
        <dbReference type="SAM" id="Phobius"/>
    </source>
</evidence>
<feature type="chain" id="PRO_5046297386" description="Protein BIG1" evidence="11">
    <location>
        <begin position="19"/>
        <end position="270"/>
    </location>
</feature>
<comment type="subcellular location">
    <subcellularLocation>
        <location evidence="1">Endoplasmic reticulum membrane</location>
        <topology evidence="1">Single-pass type I membrane protein</topology>
    </subcellularLocation>
</comment>
<keyword evidence="9" id="KW-0961">Cell wall biogenesis/degradation</keyword>
<feature type="transmembrane region" description="Helical" evidence="10">
    <location>
        <begin position="221"/>
        <end position="244"/>
    </location>
</feature>
<comment type="similarity">
    <text evidence="2">Belongs to the BIG1 family.</text>
</comment>
<keyword evidence="7 10" id="KW-1133">Transmembrane helix</keyword>
<keyword evidence="8 10" id="KW-0472">Membrane</keyword>
<dbReference type="PANTHER" id="PTHR28285">
    <property type="entry name" value="PROTEIN BIG1"/>
    <property type="match status" value="1"/>
</dbReference>
<accession>A0ABQ0CY91</accession>
<comment type="caution">
    <text evidence="13">The sequence shown here is derived from an EMBL/GenBank/DDBJ whole genome shotgun (WGS) entry which is preliminary data.</text>
</comment>
<keyword evidence="5 11" id="KW-0732">Signal</keyword>